<accession>A0AA97PI72</accession>
<dbReference type="AlphaFoldDB" id="A0AA97PI72"/>
<protein>
    <submittedName>
        <fullName evidence="1">Uncharacterized protein</fullName>
    </submittedName>
</protein>
<reference evidence="1" key="1">
    <citation type="journal article" date="2012" name="PLoS Genet.">
        <title>Comparative analysis of the genomes of two field isolates of the rice blast fungus Magnaporthe oryzae.</title>
        <authorList>
            <person name="Xue M."/>
            <person name="Yang J."/>
            <person name="Li Z."/>
            <person name="Hu S."/>
            <person name="Yao N."/>
            <person name="Dean R.A."/>
            <person name="Zhao W."/>
            <person name="Shen M."/>
            <person name="Zhang H."/>
            <person name="Li C."/>
            <person name="Liu L."/>
            <person name="Cao L."/>
            <person name="Xu X."/>
            <person name="Xing Y."/>
            <person name="Hsiang T."/>
            <person name="Zhang Z."/>
            <person name="Xu J.R."/>
            <person name="Peng Y.L."/>
        </authorList>
    </citation>
    <scope>NUCLEOTIDE SEQUENCE</scope>
    <source>
        <strain evidence="1">Y34</strain>
    </source>
</reference>
<sequence>MLELVPAQCQITTARAPRRLQKPQNLVPVCPCARVPLTAISGDSVPAHASSAAQDGPLVGWSRDLTHFTTYLTSALAARGTEGIPTIYARNHDDQTLVPAKRRRDKTLKVSVTGSTGQHGGVKIKQAEKETWNAAARQATNAMVQPASRLSIAPTKAEKPAARTWQSTSPRDSRQVRTVFTCMRMAVTPPSLKDKSSDCNPEPTTYKCDTFYAQRVKLSN</sequence>
<dbReference type="EMBL" id="JH793569">
    <property type="protein sequence ID" value="ELQ35581.1"/>
    <property type="molecule type" value="Genomic_DNA"/>
</dbReference>
<proteinExistence type="predicted"/>
<dbReference type="Proteomes" id="UP000011086">
    <property type="component" value="Unassembled WGS sequence"/>
</dbReference>
<name>A0AA97PI72_PYRO3</name>
<evidence type="ECO:0000313" key="1">
    <source>
        <dbReference type="EMBL" id="ELQ35581.1"/>
    </source>
</evidence>
<organism evidence="1">
    <name type="scientific">Pyricularia oryzae (strain Y34)</name>
    <name type="common">Rice blast fungus</name>
    <name type="synonym">Magnaporthe oryzae</name>
    <dbReference type="NCBI Taxonomy" id="1143189"/>
    <lineage>
        <taxon>Eukaryota</taxon>
        <taxon>Fungi</taxon>
        <taxon>Dikarya</taxon>
        <taxon>Ascomycota</taxon>
        <taxon>Pezizomycotina</taxon>
        <taxon>Sordariomycetes</taxon>
        <taxon>Sordariomycetidae</taxon>
        <taxon>Magnaporthales</taxon>
        <taxon>Pyriculariaceae</taxon>
        <taxon>Pyricularia</taxon>
    </lineage>
</organism>
<gene>
    <name evidence="1" type="ORF">OOU_Y34scaffold00702g1</name>
</gene>